<organism evidence="3 4">
    <name type="scientific">Hymenobacter mucosus</name>
    <dbReference type="NCBI Taxonomy" id="1411120"/>
    <lineage>
        <taxon>Bacteria</taxon>
        <taxon>Pseudomonadati</taxon>
        <taxon>Bacteroidota</taxon>
        <taxon>Cytophagia</taxon>
        <taxon>Cytophagales</taxon>
        <taxon>Hymenobacteraceae</taxon>
        <taxon>Hymenobacter</taxon>
    </lineage>
</organism>
<feature type="region of interest" description="Disordered" evidence="1">
    <location>
        <begin position="23"/>
        <end position="45"/>
    </location>
</feature>
<evidence type="ECO:0000256" key="1">
    <source>
        <dbReference type="SAM" id="MobiDB-lite"/>
    </source>
</evidence>
<feature type="compositionally biased region" description="Basic residues" evidence="1">
    <location>
        <begin position="111"/>
        <end position="151"/>
    </location>
</feature>
<reference evidence="4" key="1">
    <citation type="submission" date="2017-06" db="EMBL/GenBank/DDBJ databases">
        <authorList>
            <person name="Varghese N."/>
            <person name="Submissions S."/>
        </authorList>
    </citation>
    <scope>NUCLEOTIDE SEQUENCE [LARGE SCALE GENOMIC DNA]</scope>
    <source>
        <strain evidence="4">DSM 28041</strain>
    </source>
</reference>
<feature type="signal peptide" evidence="2">
    <location>
        <begin position="1"/>
        <end position="24"/>
    </location>
</feature>
<feature type="chain" id="PRO_5013167365" evidence="2">
    <location>
        <begin position="25"/>
        <end position="151"/>
    </location>
</feature>
<evidence type="ECO:0000256" key="2">
    <source>
        <dbReference type="SAM" id="SignalP"/>
    </source>
</evidence>
<dbReference type="AlphaFoldDB" id="A0A238W8Z2"/>
<feature type="region of interest" description="Disordered" evidence="1">
    <location>
        <begin position="104"/>
        <end position="151"/>
    </location>
</feature>
<protein>
    <submittedName>
        <fullName evidence="3">Uncharacterized protein</fullName>
    </submittedName>
</protein>
<evidence type="ECO:0000313" key="3">
    <source>
        <dbReference type="EMBL" id="SNR42877.1"/>
    </source>
</evidence>
<dbReference type="EMBL" id="FZNS01000002">
    <property type="protein sequence ID" value="SNR42877.1"/>
    <property type="molecule type" value="Genomic_DNA"/>
</dbReference>
<proteinExistence type="predicted"/>
<keyword evidence="2" id="KW-0732">Signal</keyword>
<evidence type="ECO:0000313" key="4">
    <source>
        <dbReference type="Proteomes" id="UP000198310"/>
    </source>
</evidence>
<dbReference type="Proteomes" id="UP000198310">
    <property type="component" value="Unassembled WGS sequence"/>
</dbReference>
<sequence>MTMMQKLYVLLVSCLLLGSAPAVAQGDKHGPSAKTTPTALPGEEKLSAQERAERDFLMPVRRKQAATLRATAREEIASQPAIEVTARNLEGADAAKPVVEGLEANAATATVRHHTSYRRHSSSRRRSRKHAATSRKKSTAKKKKTTRRHRR</sequence>
<accession>A0A238W8Z2</accession>
<name>A0A238W8Z2_9BACT</name>
<keyword evidence="4" id="KW-1185">Reference proteome</keyword>
<gene>
    <name evidence="3" type="ORF">SAMN06269173_102337</name>
</gene>